<evidence type="ECO:0000256" key="8">
    <source>
        <dbReference type="ARBA" id="ARBA00023002"/>
    </source>
</evidence>
<dbReference type="PANTHER" id="PTHR43104">
    <property type="entry name" value="L-2-HYDROXYGLUTARATE DEHYDROGENASE, MITOCHONDRIAL"/>
    <property type="match status" value="1"/>
</dbReference>
<dbReference type="Proteomes" id="UP000683497">
    <property type="component" value="Chromosome"/>
</dbReference>
<name>A0ABX8K0N3_9ENTR</name>
<evidence type="ECO:0000256" key="1">
    <source>
        <dbReference type="ARBA" id="ARBA00001139"/>
    </source>
</evidence>
<dbReference type="Gene3D" id="3.50.50.60">
    <property type="entry name" value="FAD/NAD(P)-binding domain"/>
    <property type="match status" value="1"/>
</dbReference>
<gene>
    <name evidence="9 12" type="primary">mqo</name>
    <name evidence="12" type="ORF">KQ929_06245</name>
</gene>
<dbReference type="EMBL" id="CP076838">
    <property type="protein sequence ID" value="QWW81688.1"/>
    <property type="molecule type" value="Genomic_DNA"/>
</dbReference>
<dbReference type="NCBIfam" id="NF003611">
    <property type="entry name" value="PRK05257.3-2"/>
    <property type="match status" value="1"/>
</dbReference>
<dbReference type="SUPFAM" id="SSF51905">
    <property type="entry name" value="FAD/NAD(P)-binding domain"/>
    <property type="match status" value="1"/>
</dbReference>
<evidence type="ECO:0000256" key="5">
    <source>
        <dbReference type="ARBA" id="ARBA00022532"/>
    </source>
</evidence>
<protein>
    <recommendedName>
        <fullName evidence="9">Probable malate:quinone oxidoreductase</fullName>
        <ecNumber evidence="9">1.1.5.4</ecNumber>
    </recommendedName>
    <alternativeName>
        <fullName evidence="9">MQO</fullName>
    </alternativeName>
    <alternativeName>
        <fullName evidence="9">Malate dehydrogenase [quinone]</fullName>
    </alternativeName>
</protein>
<sequence length="552" mass="60785">MKKMTAVLFSLAVGLNAVSMAAKADAPKEQQTDVLLIGGGIMSATLGTYLQELQPDWSMTMVERLDGVAKESSNGWNNAGTGHSALMELNYTPQKKDGSISIEKAVEINEAFQISRQFWSHQVNSGVLHDPHSFINTVPHMSFVWGDDNVNFLRGRYAALQQSTLFRGMKYSEDHAQIKEWAPLVMEGRDPNQKVAATRTEIGTDVNYGEITRQLVGALQKKEHFNLALNTEVRGFKRNADNSWSVTVADLKHNEEEHVIKAKFVFIGAGGAALKLLQETGIPEADNYGGFPVGGQFLVSENPEVVNRHLAKVYGQASVGAPPMSVPHIDTRMLDGKRVVLFGPFATFSTKFLKNGSLWDLLSSTTTSNIVPMMNVGLDNFDLVKYLISQVMLSDEERFEALKEYYPQAKKEDWRLWQAGQRVQIIKRDEKEGGVLRLGTEVVSDKEGTIAALLGASPGASTAAPIMLHLMEKVFKDKVATPEWQAKLKTIIPSYGTKLNGNVAATEQELEYTSRVLQLKYEKPQAADVAPKAEPQGKPQPAVNKPVADIAL</sequence>
<evidence type="ECO:0000256" key="6">
    <source>
        <dbReference type="ARBA" id="ARBA00022630"/>
    </source>
</evidence>
<dbReference type="NCBIfam" id="NF003603">
    <property type="entry name" value="PRK05257.1-1"/>
    <property type="match status" value="1"/>
</dbReference>
<dbReference type="NCBIfam" id="NF003605">
    <property type="entry name" value="PRK05257.1-4"/>
    <property type="match status" value="1"/>
</dbReference>
<evidence type="ECO:0000256" key="10">
    <source>
        <dbReference type="SAM" id="MobiDB-lite"/>
    </source>
</evidence>
<evidence type="ECO:0000256" key="7">
    <source>
        <dbReference type="ARBA" id="ARBA00022827"/>
    </source>
</evidence>
<keyword evidence="7 9" id="KW-0274">FAD</keyword>
<keyword evidence="5 9" id="KW-0816">Tricarboxylic acid cycle</keyword>
<evidence type="ECO:0000256" key="11">
    <source>
        <dbReference type="SAM" id="SignalP"/>
    </source>
</evidence>
<dbReference type="InterPro" id="IPR036188">
    <property type="entry name" value="FAD/NAD-bd_sf"/>
</dbReference>
<dbReference type="NCBIfam" id="NF009875">
    <property type="entry name" value="PRK13339.1"/>
    <property type="match status" value="1"/>
</dbReference>
<dbReference type="NCBIfam" id="TIGR01320">
    <property type="entry name" value="mal_quin_oxido"/>
    <property type="match status" value="1"/>
</dbReference>
<dbReference type="RefSeq" id="WP_046884713.1">
    <property type="nucleotide sequence ID" value="NZ_CP071383.1"/>
</dbReference>
<proteinExistence type="inferred from homology"/>
<comment type="similarity">
    <text evidence="4 9">Belongs to the MQO family.</text>
</comment>
<comment type="catalytic activity">
    <reaction evidence="1 9">
        <text>(S)-malate + a quinone = a quinol + oxaloacetate</text>
        <dbReference type="Rhea" id="RHEA:46012"/>
        <dbReference type="ChEBI" id="CHEBI:15589"/>
        <dbReference type="ChEBI" id="CHEBI:16452"/>
        <dbReference type="ChEBI" id="CHEBI:24646"/>
        <dbReference type="ChEBI" id="CHEBI:132124"/>
        <dbReference type="EC" id="1.1.5.4"/>
    </reaction>
</comment>
<reference evidence="12 13" key="1">
    <citation type="submission" date="2021-06" db="EMBL/GenBank/DDBJ databases">
        <title>Leclercia pneumoniae sp. nov.</title>
        <authorList>
            <person name="Hoenemann M."/>
            <person name="Viehweger A."/>
            <person name="Dietze N."/>
        </authorList>
    </citation>
    <scope>NUCLEOTIDE SEQUENCE [LARGE SCALE GENOMIC DNA]</scope>
    <source>
        <strain evidence="13">49125</strain>
    </source>
</reference>
<dbReference type="NCBIfam" id="NF003606">
    <property type="entry name" value="PRK05257.2-1"/>
    <property type="match status" value="1"/>
</dbReference>
<comment type="pathway">
    <text evidence="3 9">Carbohydrate metabolism; tricarboxylic acid cycle; oxaloacetate from (S)-malate (quinone route): step 1/1.</text>
</comment>
<feature type="chain" id="PRO_5045816378" description="Probable malate:quinone oxidoreductase" evidence="11">
    <location>
        <begin position="25"/>
        <end position="552"/>
    </location>
</feature>
<dbReference type="EC" id="1.1.5.4" evidence="9"/>
<feature type="region of interest" description="Disordered" evidence="10">
    <location>
        <begin position="525"/>
        <end position="552"/>
    </location>
</feature>
<keyword evidence="11" id="KW-0732">Signal</keyword>
<organism evidence="12 13">
    <name type="scientific">Leclercia pneumoniae</name>
    <dbReference type="NCBI Taxonomy" id="2815358"/>
    <lineage>
        <taxon>Bacteria</taxon>
        <taxon>Pseudomonadati</taxon>
        <taxon>Pseudomonadota</taxon>
        <taxon>Gammaproteobacteria</taxon>
        <taxon>Enterobacterales</taxon>
        <taxon>Enterobacteriaceae</taxon>
        <taxon>Leclercia</taxon>
    </lineage>
</organism>
<dbReference type="Pfam" id="PF06039">
    <property type="entry name" value="Mqo"/>
    <property type="match status" value="1"/>
</dbReference>
<dbReference type="GO" id="GO:0008924">
    <property type="term" value="F:L-malate dehydrogenase (quinone) activity"/>
    <property type="evidence" value="ECO:0007669"/>
    <property type="project" value="UniProtKB-EC"/>
</dbReference>
<evidence type="ECO:0000256" key="2">
    <source>
        <dbReference type="ARBA" id="ARBA00001974"/>
    </source>
</evidence>
<evidence type="ECO:0000256" key="3">
    <source>
        <dbReference type="ARBA" id="ARBA00005012"/>
    </source>
</evidence>
<keyword evidence="13" id="KW-1185">Reference proteome</keyword>
<dbReference type="InterPro" id="IPR006231">
    <property type="entry name" value="MQO"/>
</dbReference>
<evidence type="ECO:0000256" key="4">
    <source>
        <dbReference type="ARBA" id="ARBA00006389"/>
    </source>
</evidence>
<comment type="cofactor">
    <cofactor evidence="2 9">
        <name>FAD</name>
        <dbReference type="ChEBI" id="CHEBI:57692"/>
    </cofactor>
</comment>
<keyword evidence="6 9" id="KW-0285">Flavoprotein</keyword>
<evidence type="ECO:0000313" key="13">
    <source>
        <dbReference type="Proteomes" id="UP000683497"/>
    </source>
</evidence>
<feature type="signal peptide" evidence="11">
    <location>
        <begin position="1"/>
        <end position="24"/>
    </location>
</feature>
<evidence type="ECO:0000313" key="12">
    <source>
        <dbReference type="EMBL" id="QWW81688.1"/>
    </source>
</evidence>
<evidence type="ECO:0000256" key="9">
    <source>
        <dbReference type="HAMAP-Rule" id="MF_00212"/>
    </source>
</evidence>
<dbReference type="PANTHER" id="PTHR43104:SF2">
    <property type="entry name" value="L-2-HYDROXYGLUTARATE DEHYDROGENASE, MITOCHONDRIAL"/>
    <property type="match status" value="1"/>
</dbReference>
<keyword evidence="8 9" id="KW-0560">Oxidoreductase</keyword>
<dbReference type="HAMAP" id="MF_00212">
    <property type="entry name" value="MQO"/>
    <property type="match status" value="1"/>
</dbReference>
<accession>A0ABX8K0N3</accession>